<reference evidence="1 2" key="1">
    <citation type="submission" date="2017-05" db="EMBL/GenBank/DDBJ databases">
        <authorList>
            <person name="Varghese N."/>
            <person name="Submissions S."/>
        </authorList>
    </citation>
    <scope>NUCLEOTIDE SEQUENCE [LARGE SCALE GENOMIC DNA]</scope>
    <source>
        <strain evidence="1 2">DSM 18015</strain>
    </source>
</reference>
<gene>
    <name evidence="1" type="ORF">SAMN05421679_107170</name>
</gene>
<evidence type="ECO:0000313" key="1">
    <source>
        <dbReference type="EMBL" id="SMP95601.1"/>
    </source>
</evidence>
<comment type="caution">
    <text evidence="1">The sequence shown here is derived from an EMBL/GenBank/DDBJ whole genome shotgun (WGS) entry which is preliminary data.</text>
</comment>
<dbReference type="Proteomes" id="UP001158050">
    <property type="component" value="Unassembled WGS sequence"/>
</dbReference>
<accession>A0ABY1R858</accession>
<dbReference type="EMBL" id="FXUO01000007">
    <property type="protein sequence ID" value="SMP95601.1"/>
    <property type="molecule type" value="Genomic_DNA"/>
</dbReference>
<sequence length="204" mass="23246">MEAKKIPGVPEQKKGAFHDTESQKNFIVSELAAQQFGILKERFFSINHWKDYCGDLSSEFKLYNSQGFPIDRVPEIGDFVRIDIPGPGDPEAKGYDWVEVVMVDDRCYNDELERYLISCRPSEPPGRNRNGNVAHFYSRESSSTFIISRGEDYIKVGVYGRNEIANLSDKGIFAKIRNFLVSLGGFSRLTKIQWKSLTDGLLDF</sequence>
<keyword evidence="2" id="KW-1185">Reference proteome</keyword>
<name>A0ABY1R858_9FLAO</name>
<dbReference type="RefSeq" id="WP_283417571.1">
    <property type="nucleotide sequence ID" value="NZ_FXUO01000007.1"/>
</dbReference>
<evidence type="ECO:0000313" key="2">
    <source>
        <dbReference type="Proteomes" id="UP001158050"/>
    </source>
</evidence>
<organism evidence="1 2">
    <name type="scientific">Epilithonimonas pallida</name>
    <dbReference type="NCBI Taxonomy" id="373671"/>
    <lineage>
        <taxon>Bacteria</taxon>
        <taxon>Pseudomonadati</taxon>
        <taxon>Bacteroidota</taxon>
        <taxon>Flavobacteriia</taxon>
        <taxon>Flavobacteriales</taxon>
        <taxon>Weeksellaceae</taxon>
        <taxon>Chryseobacterium group</taxon>
        <taxon>Epilithonimonas</taxon>
    </lineage>
</organism>
<proteinExistence type="predicted"/>
<protein>
    <submittedName>
        <fullName evidence="1">Uncharacterized protein</fullName>
    </submittedName>
</protein>